<feature type="signal peptide" evidence="1">
    <location>
        <begin position="1"/>
        <end position="20"/>
    </location>
</feature>
<evidence type="ECO:0000259" key="3">
    <source>
        <dbReference type="Pfam" id="PF16586"/>
    </source>
</evidence>
<dbReference type="Pfam" id="PF12904">
    <property type="entry name" value="Collagen_bind_2"/>
    <property type="match status" value="1"/>
</dbReference>
<organism evidence="4 5">
    <name type="scientific">Arundinibacter roseus</name>
    <dbReference type="NCBI Taxonomy" id="2070510"/>
    <lineage>
        <taxon>Bacteria</taxon>
        <taxon>Pseudomonadati</taxon>
        <taxon>Bacteroidota</taxon>
        <taxon>Cytophagia</taxon>
        <taxon>Cytophagales</taxon>
        <taxon>Spirosomataceae</taxon>
        <taxon>Arundinibacter</taxon>
    </lineage>
</organism>
<feature type="chain" id="PRO_5020738171" evidence="1">
    <location>
        <begin position="21"/>
        <end position="619"/>
    </location>
</feature>
<accession>A0A4R4K8I5</accession>
<dbReference type="Pfam" id="PF16586">
    <property type="entry name" value="DUF5060"/>
    <property type="match status" value="1"/>
</dbReference>
<dbReference type="InterPro" id="IPR024749">
    <property type="entry name" value="Collagen-bd_put"/>
</dbReference>
<name>A0A4R4K8I5_9BACT</name>
<sequence>MKPTLLLSILTLIGTLNAYAQKSGGELKKWHKITLDFEGPKTSELAQPNPFTFYRLDVTFTHESGAPVMIVPGYYAADGQAANSSATAGNVWRVHFSPLKTGQWQYEVSFKAGENSAVSEGGISAGFMDGKKGSISVQNTDKVAPDNRAVGRLNYVGTRYLQYAETGEYFLKIGADSPENMLHYEDFDGTLNGYGKLGKEYLQLMKTWQPHAPDADEAANLFTWQNGKGKNLMGAINYLYQKGQNAVSFLTFSVDGDDGCVYPHLVKDDTTFIKASQESKAWEKALYHDRFDCSKLDQWERVFEYAETKGMFLHFKTFENESASTMGKKELTRDRKLYYRELIARYGHHLALNWNLSEETNVDVAVIRKTASFIRNLDPYKNHLVQHTFPPHHNKNALVQPNYDYYYLNLVGFQSELTGASLQLEKSVTHKEIKRWVNLAEQSGKPWVVCNDEQGYANDGVTVDADHPLYKALKPDNVDQIRHQVLWATFLAGGAGVEYYYGYQCETNDLNAQDHRTRARKYEQAKIALDFMKQLPFFEMKSMDEITSNPDDYVFGIENQTYAVYVPKGGTTTINLPKNQWAVQWYNPRTGGNLTSKKSITNQLTTPDHKDWVALITRK</sequence>
<evidence type="ECO:0000313" key="4">
    <source>
        <dbReference type="EMBL" id="TDB62761.1"/>
    </source>
</evidence>
<dbReference type="InterPro" id="IPR032260">
    <property type="entry name" value="DUF5060"/>
</dbReference>
<evidence type="ECO:0000313" key="5">
    <source>
        <dbReference type="Proteomes" id="UP000295706"/>
    </source>
</evidence>
<protein>
    <submittedName>
        <fullName evidence="4">DUF5060 domain-containing protein</fullName>
    </submittedName>
</protein>
<comment type="caution">
    <text evidence="4">The sequence shown here is derived from an EMBL/GenBank/DDBJ whole genome shotgun (WGS) entry which is preliminary data.</text>
</comment>
<dbReference type="InterPro" id="IPR013783">
    <property type="entry name" value="Ig-like_fold"/>
</dbReference>
<evidence type="ECO:0000259" key="2">
    <source>
        <dbReference type="Pfam" id="PF12904"/>
    </source>
</evidence>
<gene>
    <name evidence="4" type="ORF">EZE20_17660</name>
</gene>
<dbReference type="EMBL" id="SMJU01000011">
    <property type="protein sequence ID" value="TDB62761.1"/>
    <property type="molecule type" value="Genomic_DNA"/>
</dbReference>
<evidence type="ECO:0000256" key="1">
    <source>
        <dbReference type="SAM" id="SignalP"/>
    </source>
</evidence>
<dbReference type="AlphaFoldDB" id="A0A4R4K8I5"/>
<reference evidence="4 5" key="1">
    <citation type="submission" date="2019-02" db="EMBL/GenBank/DDBJ databases">
        <title>Arundinibacter roseus gen. nov., sp. nov., a new member of the family Cytophagaceae.</title>
        <authorList>
            <person name="Szuroczki S."/>
            <person name="Khayer B."/>
            <person name="Sproer C."/>
            <person name="Toumi M."/>
            <person name="Szabo A."/>
            <person name="Felfoldi T."/>
            <person name="Schumann P."/>
            <person name="Toth E."/>
        </authorList>
    </citation>
    <scope>NUCLEOTIDE SEQUENCE [LARGE SCALE GENOMIC DNA]</scope>
    <source>
        <strain evidence="4 5">DMA-k-7a</strain>
    </source>
</reference>
<dbReference type="Gene3D" id="3.20.20.80">
    <property type="entry name" value="Glycosidases"/>
    <property type="match status" value="1"/>
</dbReference>
<keyword evidence="1" id="KW-0732">Signal</keyword>
<feature type="domain" description="DUF5060" evidence="3">
    <location>
        <begin position="27"/>
        <end position="111"/>
    </location>
</feature>
<dbReference type="RefSeq" id="WP_132120102.1">
    <property type="nucleotide sequence ID" value="NZ_SMJU01000011.1"/>
</dbReference>
<proteinExistence type="predicted"/>
<feature type="domain" description="Putative collagen-binding" evidence="2">
    <location>
        <begin position="548"/>
        <end position="614"/>
    </location>
</feature>
<dbReference type="Proteomes" id="UP000295706">
    <property type="component" value="Unassembled WGS sequence"/>
</dbReference>
<keyword evidence="5" id="KW-1185">Reference proteome</keyword>
<dbReference type="OrthoDB" id="266054at2"/>
<dbReference type="Gene3D" id="2.60.40.10">
    <property type="entry name" value="Immunoglobulins"/>
    <property type="match status" value="1"/>
</dbReference>